<keyword evidence="2" id="KW-1185">Reference proteome</keyword>
<evidence type="ECO:0000313" key="2">
    <source>
        <dbReference type="Proteomes" id="UP001062901"/>
    </source>
</evidence>
<sequence length="66" mass="7566">MNFRRNLLDYIDDKNLNEICGILNHDSMNYTVSLGVFTCHLGKSHTIEQIIGKALGRDVINFVDRI</sequence>
<comment type="caution">
    <text evidence="1">The sequence shown here is derived from an EMBL/GenBank/DDBJ whole genome shotgun (WGS) entry which is preliminary data.</text>
</comment>
<evidence type="ECO:0000313" key="1">
    <source>
        <dbReference type="EMBL" id="GBQ07146.1"/>
    </source>
</evidence>
<name>A0ABQ0P019_9PROT</name>
<reference evidence="1" key="1">
    <citation type="submission" date="2013-04" db="EMBL/GenBank/DDBJ databases">
        <title>The genome sequencing project of 58 acetic acid bacteria.</title>
        <authorList>
            <person name="Okamoto-Kainuma A."/>
            <person name="Ishikawa M."/>
            <person name="Umino S."/>
            <person name="Koizumi Y."/>
            <person name="Shiwa Y."/>
            <person name="Yoshikawa H."/>
            <person name="Matsutani M."/>
            <person name="Matsushita K."/>
        </authorList>
    </citation>
    <scope>NUCLEOTIDE SEQUENCE</scope>
    <source>
        <strain evidence="1">DSM 15669</strain>
    </source>
</reference>
<organism evidence="1 2">
    <name type="scientific">Saccharibacter floricola DSM 15669</name>
    <dbReference type="NCBI Taxonomy" id="1123227"/>
    <lineage>
        <taxon>Bacteria</taxon>
        <taxon>Pseudomonadati</taxon>
        <taxon>Pseudomonadota</taxon>
        <taxon>Alphaproteobacteria</taxon>
        <taxon>Acetobacterales</taxon>
        <taxon>Acetobacteraceae</taxon>
        <taxon>Saccharibacter</taxon>
    </lineage>
</organism>
<accession>A0ABQ0P019</accession>
<proteinExistence type="predicted"/>
<dbReference type="Proteomes" id="UP001062901">
    <property type="component" value="Unassembled WGS sequence"/>
</dbReference>
<gene>
    <name evidence="1" type="ORF">AA15669_1249</name>
</gene>
<protein>
    <submittedName>
        <fullName evidence="1">Uncharacterized protein</fullName>
    </submittedName>
</protein>
<dbReference type="EMBL" id="BAQD01000021">
    <property type="protein sequence ID" value="GBQ07146.1"/>
    <property type="molecule type" value="Genomic_DNA"/>
</dbReference>